<name>A0A7J6L0N6_PEROL</name>
<keyword evidence="2" id="KW-0472">Membrane</keyword>
<feature type="compositionally biased region" description="Basic residues" evidence="1">
    <location>
        <begin position="782"/>
        <end position="792"/>
    </location>
</feature>
<dbReference type="AlphaFoldDB" id="A0A7J6L0N6"/>
<feature type="region of interest" description="Disordered" evidence="1">
    <location>
        <begin position="719"/>
        <end position="813"/>
    </location>
</feature>
<evidence type="ECO:0000256" key="1">
    <source>
        <dbReference type="SAM" id="MobiDB-lite"/>
    </source>
</evidence>
<feature type="non-terminal residue" evidence="3">
    <location>
        <position position="1"/>
    </location>
</feature>
<feature type="compositionally biased region" description="Low complexity" evidence="1">
    <location>
        <begin position="360"/>
        <end position="373"/>
    </location>
</feature>
<feature type="compositionally biased region" description="Basic and acidic residues" evidence="1">
    <location>
        <begin position="664"/>
        <end position="676"/>
    </location>
</feature>
<accession>A0A7J6L0N6</accession>
<feature type="compositionally biased region" description="Polar residues" evidence="1">
    <location>
        <begin position="753"/>
        <end position="767"/>
    </location>
</feature>
<feature type="transmembrane region" description="Helical" evidence="2">
    <location>
        <begin position="201"/>
        <end position="218"/>
    </location>
</feature>
<feature type="compositionally biased region" description="Basic and acidic residues" evidence="1">
    <location>
        <begin position="726"/>
        <end position="743"/>
    </location>
</feature>
<feature type="compositionally biased region" description="Polar residues" evidence="1">
    <location>
        <begin position="797"/>
        <end position="810"/>
    </location>
</feature>
<feature type="transmembrane region" description="Helical" evidence="2">
    <location>
        <begin position="123"/>
        <end position="140"/>
    </location>
</feature>
<sequence length="870" mass="99437">MVSQFFRKFQEAVKNGTPLQYVNGGNGNPRAAAYGRTASRQTTESSLSFIGDYLAGWRTIEVLLNGPNRHNPTVLMDHVESQRKIVGMNPLGLIRLQSWDDFFGQFRWPDHLSDRFESNMIQYGWNYVLLAYGVVAFLASFTAGGFFMNLLAIAQVLALAVPYHDSRNPAHDADLAYYSLWAFLVIHILLWYQFLTLLSSSPLYCSIIVVLITAHASLRTREWVRLVKDTIRKRNGQVQQQQDPCSRFAYRLVPAVMGMQQVFLGQRVYGKDTLPQREFFFTKAFLDMNRNGPVIVREEKDSRRPIDQNGERYRREREDTEVIRSTGGRAVEARRKLNSRYRESIAESVYSDDDDESRSLRYSSSSEEGSMVEAESRPVICRVPARDGRHSSVLTVSSLRNAKNRTQGEVAYRAECRREILNTYADLLRVGELRINGKPTRWRTRGYGKEAWFDHFELAFRARLRELERSGLVPHCDLANEITLIYWVCKLTSINYCLWEICSYIQQTLEKSRMVILETFDPLDPTVSILEYSLTLVGAATGSICMRWTKDNNIMYVNRHGQRKCKGTVKTVETQVPLRLLRDSEVEAFRPVYDVDMELIVPRSIGDRLASRLSCFNKGLGKFTDSSSLVSAAEPLMPQGSSSLRQTSYPDHDWAVEKPLLGRQESDGFHPPRRDSAGSTYSEYSGASVEDESRARRRAGAQQRLDELRRYRKYIRTPSGNLLEEVTPRGSREPAGDRRRSGESTDSLHAPQTPRQRYSRTGSQQSIPDEFDDRYSGDGRDHPRHPAVHRRGDKTPGTGSTVASKKSVTFASEGCTSERDQRIEARRRLAQLQQYRRYAWLGEVCVPVLLLLQAQIAQLGERQTEDLEVL</sequence>
<evidence type="ECO:0000313" key="4">
    <source>
        <dbReference type="Proteomes" id="UP000572268"/>
    </source>
</evidence>
<feature type="transmembrane region" description="Helical" evidence="2">
    <location>
        <begin position="175"/>
        <end position="195"/>
    </location>
</feature>
<keyword evidence="2" id="KW-0812">Transmembrane</keyword>
<gene>
    <name evidence="3" type="ORF">FOL46_009402</name>
</gene>
<comment type="caution">
    <text evidence="3">The sequence shown here is derived from an EMBL/GenBank/DDBJ whole genome shotgun (WGS) entry which is preliminary data.</text>
</comment>
<feature type="region of interest" description="Disordered" evidence="1">
    <location>
        <begin position="348"/>
        <end position="376"/>
    </location>
</feature>
<evidence type="ECO:0000256" key="2">
    <source>
        <dbReference type="SAM" id="Phobius"/>
    </source>
</evidence>
<protein>
    <submittedName>
        <fullName evidence="3">Uncharacterized protein</fullName>
    </submittedName>
</protein>
<feature type="region of interest" description="Disordered" evidence="1">
    <location>
        <begin position="298"/>
        <end position="319"/>
    </location>
</feature>
<evidence type="ECO:0000313" key="3">
    <source>
        <dbReference type="EMBL" id="KAF4653018.1"/>
    </source>
</evidence>
<reference evidence="3 4" key="1">
    <citation type="submission" date="2020-04" db="EMBL/GenBank/DDBJ databases">
        <title>Perkinsus olseni comparative genomics.</title>
        <authorList>
            <person name="Bogema D.R."/>
        </authorList>
    </citation>
    <scope>NUCLEOTIDE SEQUENCE [LARGE SCALE GENOMIC DNA]</scope>
    <source>
        <strain evidence="3">ATCC PRA-31</strain>
    </source>
</reference>
<dbReference type="EMBL" id="JABANN010000851">
    <property type="protein sequence ID" value="KAF4653018.1"/>
    <property type="molecule type" value="Genomic_DNA"/>
</dbReference>
<dbReference type="Proteomes" id="UP000572268">
    <property type="component" value="Unassembled WGS sequence"/>
</dbReference>
<proteinExistence type="predicted"/>
<organism evidence="3 4">
    <name type="scientific">Perkinsus olseni</name>
    <name type="common">Perkinsus atlanticus</name>
    <dbReference type="NCBI Taxonomy" id="32597"/>
    <lineage>
        <taxon>Eukaryota</taxon>
        <taxon>Sar</taxon>
        <taxon>Alveolata</taxon>
        <taxon>Perkinsozoa</taxon>
        <taxon>Perkinsea</taxon>
        <taxon>Perkinsida</taxon>
        <taxon>Perkinsidae</taxon>
        <taxon>Perkinsus</taxon>
    </lineage>
</organism>
<keyword evidence="2" id="KW-1133">Transmembrane helix</keyword>
<feature type="region of interest" description="Disordered" evidence="1">
    <location>
        <begin position="661"/>
        <end position="702"/>
    </location>
</feature>